<sequence>MVKCFAIIIVLAVVFGAGFCAGSHGLYRHHLRGGYQNYEQRYGQFDQYGGQFRGMMGVEGYQNSGRNMMYRVSGTPSVTVSTPPVVPVIIPAPVQ</sequence>
<dbReference type="Proteomes" id="UP000177122">
    <property type="component" value="Unassembled WGS sequence"/>
</dbReference>
<evidence type="ECO:0000313" key="1">
    <source>
        <dbReference type="EMBL" id="OGZ05639.1"/>
    </source>
</evidence>
<dbReference type="AlphaFoldDB" id="A0A1G2CW52"/>
<proteinExistence type="predicted"/>
<name>A0A1G2CW52_9BACT</name>
<gene>
    <name evidence="1" type="ORF">A2845_04755</name>
</gene>
<protein>
    <submittedName>
        <fullName evidence="1">Uncharacterized protein</fullName>
    </submittedName>
</protein>
<dbReference type="EMBL" id="MHLI01000008">
    <property type="protein sequence ID" value="OGZ05639.1"/>
    <property type="molecule type" value="Genomic_DNA"/>
</dbReference>
<organism evidence="1 2">
    <name type="scientific">Candidatus Lloydbacteria bacterium RIFCSPHIGHO2_01_FULL_49_22</name>
    <dbReference type="NCBI Taxonomy" id="1798658"/>
    <lineage>
        <taxon>Bacteria</taxon>
        <taxon>Candidatus Lloydiibacteriota</taxon>
    </lineage>
</organism>
<reference evidence="1 2" key="1">
    <citation type="journal article" date="2016" name="Nat. Commun.">
        <title>Thousands of microbial genomes shed light on interconnected biogeochemical processes in an aquifer system.</title>
        <authorList>
            <person name="Anantharaman K."/>
            <person name="Brown C.T."/>
            <person name="Hug L.A."/>
            <person name="Sharon I."/>
            <person name="Castelle C.J."/>
            <person name="Probst A.J."/>
            <person name="Thomas B.C."/>
            <person name="Singh A."/>
            <person name="Wilkins M.J."/>
            <person name="Karaoz U."/>
            <person name="Brodie E.L."/>
            <person name="Williams K.H."/>
            <person name="Hubbard S.S."/>
            <person name="Banfield J.F."/>
        </authorList>
    </citation>
    <scope>NUCLEOTIDE SEQUENCE [LARGE SCALE GENOMIC DNA]</scope>
</reference>
<evidence type="ECO:0000313" key="2">
    <source>
        <dbReference type="Proteomes" id="UP000177122"/>
    </source>
</evidence>
<accession>A0A1G2CW52</accession>
<comment type="caution">
    <text evidence="1">The sequence shown here is derived from an EMBL/GenBank/DDBJ whole genome shotgun (WGS) entry which is preliminary data.</text>
</comment>